<reference evidence="7" key="1">
    <citation type="submission" date="2021-01" db="EMBL/GenBank/DDBJ databases">
        <authorList>
            <person name="Lovell J.T."/>
            <person name="Bentley N."/>
            <person name="Bhattarai G."/>
            <person name="Jenkins J.W."/>
            <person name="Sreedasyam A."/>
            <person name="Alarcon Y."/>
            <person name="Bock C."/>
            <person name="Boston L."/>
            <person name="Carlson J."/>
            <person name="Cervantes K."/>
            <person name="Clermont K."/>
            <person name="Krom N."/>
            <person name="Kubenka K."/>
            <person name="Mamidi S."/>
            <person name="Mattison C."/>
            <person name="Monteros M."/>
            <person name="Pisani C."/>
            <person name="Plott C."/>
            <person name="Rajasekar S."/>
            <person name="Rhein H.S."/>
            <person name="Rohla C."/>
            <person name="Song M."/>
            <person name="Hilaire R.S."/>
            <person name="Shu S."/>
            <person name="Wells L."/>
            <person name="Wang X."/>
            <person name="Webber J."/>
            <person name="Heerema R.J."/>
            <person name="Klein P."/>
            <person name="Conner P."/>
            <person name="Grauke L."/>
            <person name="Grimwood J."/>
            <person name="Schmutz J."/>
            <person name="Randall J.J."/>
        </authorList>
    </citation>
    <scope>NUCLEOTIDE SEQUENCE</scope>
    <source>
        <tissue evidence="7">Leaf</tissue>
    </source>
</reference>
<feature type="transmembrane region" description="Helical" evidence="6">
    <location>
        <begin position="236"/>
        <end position="259"/>
    </location>
</feature>
<evidence type="ECO:0000256" key="4">
    <source>
        <dbReference type="ARBA" id="ARBA00022989"/>
    </source>
</evidence>
<keyword evidence="4 6" id="KW-1133">Transmembrane helix</keyword>
<dbReference type="PANTHER" id="PTHR32191">
    <property type="entry name" value="TETRASPANIN-8-RELATED"/>
    <property type="match status" value="1"/>
</dbReference>
<dbReference type="InterPro" id="IPR018499">
    <property type="entry name" value="Tetraspanin/Peripherin"/>
</dbReference>
<feature type="transmembrane region" description="Helical" evidence="6">
    <location>
        <begin position="75"/>
        <end position="98"/>
    </location>
</feature>
<organism evidence="7 8">
    <name type="scientific">Carya illinoinensis</name>
    <name type="common">Pecan</name>
    <dbReference type="NCBI Taxonomy" id="32201"/>
    <lineage>
        <taxon>Eukaryota</taxon>
        <taxon>Viridiplantae</taxon>
        <taxon>Streptophyta</taxon>
        <taxon>Embryophyta</taxon>
        <taxon>Tracheophyta</taxon>
        <taxon>Spermatophyta</taxon>
        <taxon>Magnoliopsida</taxon>
        <taxon>eudicotyledons</taxon>
        <taxon>Gunneridae</taxon>
        <taxon>Pentapetalae</taxon>
        <taxon>rosids</taxon>
        <taxon>fabids</taxon>
        <taxon>Fagales</taxon>
        <taxon>Juglandaceae</taxon>
        <taxon>Carya</taxon>
    </lineage>
</organism>
<dbReference type="InterPro" id="IPR044991">
    <property type="entry name" value="TET_plant"/>
</dbReference>
<evidence type="ECO:0000256" key="2">
    <source>
        <dbReference type="ARBA" id="ARBA00006840"/>
    </source>
</evidence>
<evidence type="ECO:0000313" key="7">
    <source>
        <dbReference type="EMBL" id="KAG6675525.1"/>
    </source>
</evidence>
<keyword evidence="3 6" id="KW-0812">Transmembrane</keyword>
<evidence type="ECO:0000256" key="3">
    <source>
        <dbReference type="ARBA" id="ARBA00022692"/>
    </source>
</evidence>
<comment type="similarity">
    <text evidence="2">Belongs to the tetraspanin (TM4SF) family.</text>
</comment>
<comment type="caution">
    <text evidence="7">The sequence shown here is derived from an EMBL/GenBank/DDBJ whole genome shotgun (WGS) entry which is preliminary data.</text>
</comment>
<dbReference type="Pfam" id="PF00335">
    <property type="entry name" value="Tetraspanin"/>
    <property type="match status" value="1"/>
</dbReference>
<proteinExistence type="inferred from homology"/>
<dbReference type="Proteomes" id="UP000811246">
    <property type="component" value="Chromosome 15"/>
</dbReference>
<comment type="subcellular location">
    <subcellularLocation>
        <location evidence="1">Membrane</location>
        <topology evidence="1">Multi-pass membrane protein</topology>
    </subcellularLocation>
</comment>
<evidence type="ECO:0000313" key="8">
    <source>
        <dbReference type="Proteomes" id="UP000811246"/>
    </source>
</evidence>
<protein>
    <recommendedName>
        <fullName evidence="9">Tetraspanin-11</fullName>
    </recommendedName>
</protein>
<dbReference type="AlphaFoldDB" id="A0A922ADF9"/>
<evidence type="ECO:0000256" key="5">
    <source>
        <dbReference type="ARBA" id="ARBA00023136"/>
    </source>
</evidence>
<dbReference type="EMBL" id="CM031839">
    <property type="protein sequence ID" value="KAG6675525.1"/>
    <property type="molecule type" value="Genomic_DNA"/>
</dbReference>
<feature type="transmembrane region" description="Helical" evidence="6">
    <location>
        <begin position="48"/>
        <end position="68"/>
    </location>
</feature>
<name>A0A922ADF9_CARIL</name>
<dbReference type="GO" id="GO:0009734">
    <property type="term" value="P:auxin-activated signaling pathway"/>
    <property type="evidence" value="ECO:0007669"/>
    <property type="project" value="InterPro"/>
</dbReference>
<accession>A0A922ADF9</accession>
<evidence type="ECO:0000256" key="1">
    <source>
        <dbReference type="ARBA" id="ARBA00004141"/>
    </source>
</evidence>
<gene>
    <name evidence="7" type="ORF">I3842_15G107600</name>
</gene>
<evidence type="ECO:0000256" key="6">
    <source>
        <dbReference type="SAM" id="Phobius"/>
    </source>
</evidence>
<sequence length="277" mass="31619">MMFRISNILVGLLNCCTLLIGLVAISTSIFFRFSGDATECQRVLQDPLLILGLVIFVISLLGVVGSCFRLNSVIYLYLFFMFLVIIGLICFTVFTLLVTNRGVGYAVSGHGHKEYRLADFTHWLQRYVLNTNNWDKIRSCLVDARICQRLEDDIHQKTSFGYYIKSMSPIQSGCCKPPLYCGFIYKNATFWEIPKSGPLVPDSDCTTWGNDEEKLCYNCKSCKVGVLDNIRKEWRYLAIINSCVLVFIILIYCIGCCAIKRHEHSKLNYIRYKGQPA</sequence>
<keyword evidence="5 6" id="KW-0472">Membrane</keyword>
<dbReference type="GO" id="GO:0016020">
    <property type="term" value="C:membrane"/>
    <property type="evidence" value="ECO:0007669"/>
    <property type="project" value="UniProtKB-SubCell"/>
</dbReference>
<evidence type="ECO:0008006" key="9">
    <source>
        <dbReference type="Google" id="ProtNLM"/>
    </source>
</evidence>